<dbReference type="OrthoDB" id="2013972at2759"/>
<dbReference type="InterPro" id="IPR029063">
    <property type="entry name" value="SAM-dependent_MTases_sf"/>
</dbReference>
<feature type="region of interest" description="Disordered" evidence="1">
    <location>
        <begin position="1"/>
        <end position="21"/>
    </location>
</feature>
<dbReference type="PANTHER" id="PTHR43591:SF24">
    <property type="entry name" value="2-METHOXY-6-POLYPRENYL-1,4-BENZOQUINOL METHYLASE, MITOCHONDRIAL"/>
    <property type="match status" value="1"/>
</dbReference>
<protein>
    <recommendedName>
        <fullName evidence="4">Methyltransferase domain-containing protein</fullName>
    </recommendedName>
</protein>
<dbReference type="InParanoid" id="A0A067Q7N9"/>
<proteinExistence type="predicted"/>
<dbReference type="CDD" id="cd02440">
    <property type="entry name" value="AdoMet_MTases"/>
    <property type="match status" value="1"/>
</dbReference>
<dbReference type="Proteomes" id="UP000027265">
    <property type="component" value="Unassembled WGS sequence"/>
</dbReference>
<dbReference type="Gene3D" id="3.40.50.150">
    <property type="entry name" value="Vaccinia Virus protein VP39"/>
    <property type="match status" value="1"/>
</dbReference>
<dbReference type="EMBL" id="KL197710">
    <property type="protein sequence ID" value="KDQ63063.1"/>
    <property type="molecule type" value="Genomic_DNA"/>
</dbReference>
<gene>
    <name evidence="2" type="ORF">JAAARDRAFT_694199</name>
</gene>
<dbReference type="HOGENOM" id="CLU_010595_5_2_1"/>
<organism evidence="2 3">
    <name type="scientific">Jaapia argillacea MUCL 33604</name>
    <dbReference type="NCBI Taxonomy" id="933084"/>
    <lineage>
        <taxon>Eukaryota</taxon>
        <taxon>Fungi</taxon>
        <taxon>Dikarya</taxon>
        <taxon>Basidiomycota</taxon>
        <taxon>Agaricomycotina</taxon>
        <taxon>Agaricomycetes</taxon>
        <taxon>Agaricomycetidae</taxon>
        <taxon>Jaapiales</taxon>
        <taxon>Jaapiaceae</taxon>
        <taxon>Jaapia</taxon>
    </lineage>
</organism>
<dbReference type="AlphaFoldDB" id="A0A067Q7N9"/>
<keyword evidence="3" id="KW-1185">Reference proteome</keyword>
<accession>A0A067Q7N9</accession>
<dbReference type="SUPFAM" id="SSF53335">
    <property type="entry name" value="S-adenosyl-L-methionine-dependent methyltransferases"/>
    <property type="match status" value="1"/>
</dbReference>
<dbReference type="STRING" id="933084.A0A067Q7N9"/>
<sequence>MSSHTSYGSELRAPSPTPSVWSMTSSMREAIFRQEYGRNLNNYSEVYRLPADEEELDRLNKQHEMFKEMMGRYPPPMEEVMAEDDSPGEERKAVLDLGCGSGCWQVAHGPKRITDVALDFPHCSAVAVDLVPMQSLTMPPNLRRELMLEVDDINLGLEHFYNDFNVVHVRLISSGIRDYAGLVDQITRVLRPGGMLDLLEFDFRVYGGDRKPIIVRPSVMEGPWLPRWMYMCQMAVRQRGGHVDAANLLRRWVSDHRCMEDVVYREFWAQTAPWNPGKDAHSMWLNEMGAIMRDDIKAFLRSGRPLLLGSGLPQEFVDDLEARAVKELDEGRTPTLIRLENVYARKRR</sequence>
<reference evidence="3" key="1">
    <citation type="journal article" date="2014" name="Proc. Natl. Acad. Sci. U.S.A.">
        <title>Extensive sampling of basidiomycete genomes demonstrates inadequacy of the white-rot/brown-rot paradigm for wood decay fungi.</title>
        <authorList>
            <person name="Riley R."/>
            <person name="Salamov A.A."/>
            <person name="Brown D.W."/>
            <person name="Nagy L.G."/>
            <person name="Floudas D."/>
            <person name="Held B.W."/>
            <person name="Levasseur A."/>
            <person name="Lombard V."/>
            <person name="Morin E."/>
            <person name="Otillar R."/>
            <person name="Lindquist E.A."/>
            <person name="Sun H."/>
            <person name="LaButti K.M."/>
            <person name="Schmutz J."/>
            <person name="Jabbour D."/>
            <person name="Luo H."/>
            <person name="Baker S.E."/>
            <person name="Pisabarro A.G."/>
            <person name="Walton J.D."/>
            <person name="Blanchette R.A."/>
            <person name="Henrissat B."/>
            <person name="Martin F."/>
            <person name="Cullen D."/>
            <person name="Hibbett D.S."/>
            <person name="Grigoriev I.V."/>
        </authorList>
    </citation>
    <scope>NUCLEOTIDE SEQUENCE [LARGE SCALE GENOMIC DNA]</scope>
    <source>
        <strain evidence="3">MUCL 33604</strain>
    </source>
</reference>
<name>A0A067Q7N9_9AGAM</name>
<dbReference type="GO" id="GO:0008168">
    <property type="term" value="F:methyltransferase activity"/>
    <property type="evidence" value="ECO:0007669"/>
    <property type="project" value="TreeGrafter"/>
</dbReference>
<evidence type="ECO:0000256" key="1">
    <source>
        <dbReference type="SAM" id="MobiDB-lite"/>
    </source>
</evidence>
<evidence type="ECO:0008006" key="4">
    <source>
        <dbReference type="Google" id="ProtNLM"/>
    </source>
</evidence>
<evidence type="ECO:0000313" key="2">
    <source>
        <dbReference type="EMBL" id="KDQ63063.1"/>
    </source>
</evidence>
<dbReference type="PANTHER" id="PTHR43591">
    <property type="entry name" value="METHYLTRANSFERASE"/>
    <property type="match status" value="1"/>
</dbReference>
<evidence type="ECO:0000313" key="3">
    <source>
        <dbReference type="Proteomes" id="UP000027265"/>
    </source>
</evidence>